<dbReference type="Pfam" id="PF00639">
    <property type="entry name" value="Rotamase"/>
    <property type="match status" value="1"/>
</dbReference>
<evidence type="ECO:0000256" key="6">
    <source>
        <dbReference type="PROSITE-ProRule" id="PRU00278"/>
    </source>
</evidence>
<dbReference type="SUPFAM" id="SSF109998">
    <property type="entry name" value="Triger factor/SurA peptide-binding domain-like"/>
    <property type="match status" value="1"/>
</dbReference>
<sequence>MKLLAIRTYSRASLLWMSVALILFILLVLLSSLGDARRTIPETPAASNTVAIVNGSSLSRDQLYQTLVSLAGKQALEQLITETLLQQQADQLGIVVTEEDIDKDLSKIRREYNSPEEYRTKLSQDGFTESTLREQIHTQLLLRKILGPQTAVSDDQVKVYYDQNKALIASPEMIRASHILVKTRQDAEAILSQLQAGADFAVLAKEKSIDTGTKNSGGDLDYFPRGYLDTKFEEAAFALEPGQISGIVETTQGFHIIKVTDRRLGSTPTFDERKEELRNELIDAQVHNLAGPYLEKLRSEATIQLMQLQP</sequence>
<dbReference type="GO" id="GO:0003755">
    <property type="term" value="F:peptidyl-prolyl cis-trans isomerase activity"/>
    <property type="evidence" value="ECO:0007669"/>
    <property type="project" value="UniProtKB-EC"/>
</dbReference>
<dbReference type="EC" id="5.2.1.8" evidence="2"/>
<keyword evidence="9" id="KW-1185">Reference proteome</keyword>
<evidence type="ECO:0000313" key="9">
    <source>
        <dbReference type="Proteomes" id="UP001649230"/>
    </source>
</evidence>
<protein>
    <recommendedName>
        <fullName evidence="2">peptidylprolyl isomerase</fullName>
        <ecNumber evidence="2">5.2.1.8</ecNumber>
    </recommendedName>
</protein>
<dbReference type="InterPro" id="IPR000297">
    <property type="entry name" value="PPIase_PpiC"/>
</dbReference>
<dbReference type="PROSITE" id="PS50198">
    <property type="entry name" value="PPIC_PPIASE_2"/>
    <property type="match status" value="1"/>
</dbReference>
<dbReference type="Gene3D" id="1.10.4030.10">
    <property type="entry name" value="Porin chaperone SurA, peptide-binding domain"/>
    <property type="match status" value="1"/>
</dbReference>
<evidence type="ECO:0000313" key="8">
    <source>
        <dbReference type="EMBL" id="UJF35483.1"/>
    </source>
</evidence>
<organism evidence="8 9">
    <name type="scientific">Paenibacillus hexagrammi</name>
    <dbReference type="NCBI Taxonomy" id="2908839"/>
    <lineage>
        <taxon>Bacteria</taxon>
        <taxon>Bacillati</taxon>
        <taxon>Bacillota</taxon>
        <taxon>Bacilli</taxon>
        <taxon>Bacillales</taxon>
        <taxon>Paenibacillaceae</taxon>
        <taxon>Paenibacillus</taxon>
    </lineage>
</organism>
<evidence type="ECO:0000256" key="3">
    <source>
        <dbReference type="ARBA" id="ARBA00022729"/>
    </source>
</evidence>
<gene>
    <name evidence="8" type="ORF">L0M14_10485</name>
</gene>
<keyword evidence="5 6" id="KW-0413">Isomerase</keyword>
<evidence type="ECO:0000256" key="5">
    <source>
        <dbReference type="ARBA" id="ARBA00023235"/>
    </source>
</evidence>
<evidence type="ECO:0000256" key="1">
    <source>
        <dbReference type="ARBA" id="ARBA00000971"/>
    </source>
</evidence>
<keyword evidence="3" id="KW-0732">Signal</keyword>
<dbReference type="RefSeq" id="WP_235122049.1">
    <property type="nucleotide sequence ID" value="NZ_CP090978.1"/>
</dbReference>
<dbReference type="Proteomes" id="UP001649230">
    <property type="component" value="Chromosome"/>
</dbReference>
<dbReference type="InterPro" id="IPR050245">
    <property type="entry name" value="PrsA_foldase"/>
</dbReference>
<feature type="domain" description="PpiC" evidence="7">
    <location>
        <begin position="171"/>
        <end position="261"/>
    </location>
</feature>
<proteinExistence type="predicted"/>
<evidence type="ECO:0000259" key="7">
    <source>
        <dbReference type="PROSITE" id="PS50198"/>
    </source>
</evidence>
<dbReference type="SUPFAM" id="SSF54534">
    <property type="entry name" value="FKBP-like"/>
    <property type="match status" value="1"/>
</dbReference>
<dbReference type="InterPro" id="IPR027304">
    <property type="entry name" value="Trigger_fact/SurA_dom_sf"/>
</dbReference>
<reference evidence="8 9" key="1">
    <citation type="journal article" date="2024" name="Int. J. Syst. Evol. Microbiol.">
        <title>Paenibacillus hexagrammi sp. nov., a novel bacterium isolated from the gut content of Hexagrammos agrammus.</title>
        <authorList>
            <person name="Jung H.K."/>
            <person name="Kim D.G."/>
            <person name="Zin H."/>
            <person name="Park J."/>
            <person name="Jung H."/>
            <person name="Kim Y.O."/>
            <person name="Kong H.J."/>
            <person name="Kim J.W."/>
            <person name="Kim Y.S."/>
        </authorList>
    </citation>
    <scope>NUCLEOTIDE SEQUENCE [LARGE SCALE GENOMIC DNA]</scope>
    <source>
        <strain evidence="8 9">YPD9-1</strain>
    </source>
</reference>
<dbReference type="Gene3D" id="3.10.50.40">
    <property type="match status" value="1"/>
</dbReference>
<evidence type="ECO:0000256" key="2">
    <source>
        <dbReference type="ARBA" id="ARBA00013194"/>
    </source>
</evidence>
<dbReference type="Pfam" id="PF13624">
    <property type="entry name" value="SurA_N_3"/>
    <property type="match status" value="1"/>
</dbReference>
<dbReference type="PANTHER" id="PTHR47245:SF1">
    <property type="entry name" value="FOLDASE PROTEIN PRSA"/>
    <property type="match status" value="1"/>
</dbReference>
<dbReference type="InterPro" id="IPR046357">
    <property type="entry name" value="PPIase_dom_sf"/>
</dbReference>
<keyword evidence="4 6" id="KW-0697">Rotamase</keyword>
<accession>A0ABY3SN60</accession>
<dbReference type="EMBL" id="CP090978">
    <property type="protein sequence ID" value="UJF35483.1"/>
    <property type="molecule type" value="Genomic_DNA"/>
</dbReference>
<name>A0ABY3SN60_9BACL</name>
<comment type="catalytic activity">
    <reaction evidence="1">
        <text>[protein]-peptidylproline (omega=180) = [protein]-peptidylproline (omega=0)</text>
        <dbReference type="Rhea" id="RHEA:16237"/>
        <dbReference type="Rhea" id="RHEA-COMP:10747"/>
        <dbReference type="Rhea" id="RHEA-COMP:10748"/>
        <dbReference type="ChEBI" id="CHEBI:83833"/>
        <dbReference type="ChEBI" id="CHEBI:83834"/>
        <dbReference type="EC" id="5.2.1.8"/>
    </reaction>
</comment>
<dbReference type="PANTHER" id="PTHR47245">
    <property type="entry name" value="PEPTIDYLPROLYL ISOMERASE"/>
    <property type="match status" value="1"/>
</dbReference>
<evidence type="ECO:0000256" key="4">
    <source>
        <dbReference type="ARBA" id="ARBA00023110"/>
    </source>
</evidence>